<name>A0A1I6ZW82_9ACTN</name>
<evidence type="ECO:0000313" key="2">
    <source>
        <dbReference type="Proteomes" id="UP000199546"/>
    </source>
</evidence>
<sequence length="83" mass="9156">MCSDVQAEYRTVERWSRSHDEAVAITGPLTDGVTVDVGDVRPRGISTPRSYVVDVRLIRGDEIRLEHLLVVAEQGGYRACGEA</sequence>
<dbReference type="EMBL" id="FPBA01000006">
    <property type="protein sequence ID" value="SFT66885.1"/>
    <property type="molecule type" value="Genomic_DNA"/>
</dbReference>
<dbReference type="Proteomes" id="UP000199546">
    <property type="component" value="Unassembled WGS sequence"/>
</dbReference>
<accession>A0A1I6ZW82</accession>
<evidence type="ECO:0000313" key="1">
    <source>
        <dbReference type="EMBL" id="SFT66885.1"/>
    </source>
</evidence>
<proteinExistence type="predicted"/>
<protein>
    <submittedName>
        <fullName evidence="1">Uncharacterized protein</fullName>
    </submittedName>
</protein>
<organism evidence="1 2">
    <name type="scientific">Geodermatophilus amargosae</name>
    <dbReference type="NCBI Taxonomy" id="1296565"/>
    <lineage>
        <taxon>Bacteria</taxon>
        <taxon>Bacillati</taxon>
        <taxon>Actinomycetota</taxon>
        <taxon>Actinomycetes</taxon>
        <taxon>Geodermatophilales</taxon>
        <taxon>Geodermatophilaceae</taxon>
        <taxon>Geodermatophilus</taxon>
    </lineage>
</organism>
<dbReference type="AlphaFoldDB" id="A0A1I6ZW82"/>
<gene>
    <name evidence="1" type="ORF">SAMN05660657_02292</name>
</gene>
<keyword evidence="2" id="KW-1185">Reference proteome</keyword>
<reference evidence="2" key="1">
    <citation type="submission" date="2016-10" db="EMBL/GenBank/DDBJ databases">
        <authorList>
            <person name="Varghese N."/>
            <person name="Submissions S."/>
        </authorList>
    </citation>
    <scope>NUCLEOTIDE SEQUENCE [LARGE SCALE GENOMIC DNA]</scope>
    <source>
        <strain evidence="2">DSM 46136</strain>
    </source>
</reference>